<dbReference type="SUPFAM" id="SSF57567">
    <property type="entry name" value="Serine protease inhibitors"/>
    <property type="match status" value="2"/>
</dbReference>
<dbReference type="Pfam" id="PF23244">
    <property type="entry name" value="VWF"/>
    <property type="match status" value="1"/>
</dbReference>
<evidence type="ECO:0000256" key="7">
    <source>
        <dbReference type="ARBA" id="ARBA00023180"/>
    </source>
</evidence>
<feature type="domain" description="CTCK" evidence="11">
    <location>
        <begin position="3454"/>
        <end position="3541"/>
    </location>
</feature>
<keyword evidence="5" id="KW-0186">Copper</keyword>
<feature type="compositionally biased region" description="Low complexity" evidence="9">
    <location>
        <begin position="2064"/>
        <end position="2220"/>
    </location>
</feature>
<feature type="domain" description="VWFC" evidence="12">
    <location>
        <begin position="3199"/>
        <end position="3268"/>
    </location>
</feature>
<dbReference type="Pfam" id="PF08742">
    <property type="entry name" value="C8"/>
    <property type="match status" value="3"/>
</dbReference>
<dbReference type="CDD" id="cd19941">
    <property type="entry name" value="TIL"/>
    <property type="match status" value="3"/>
</dbReference>
<feature type="domain" description="VWFD" evidence="14">
    <location>
        <begin position="866"/>
        <end position="1036"/>
    </location>
</feature>
<evidence type="ECO:0000259" key="11">
    <source>
        <dbReference type="PROSITE" id="PS01225"/>
    </source>
</evidence>
<feature type="compositionally biased region" description="Low complexity" evidence="9">
    <location>
        <begin position="2506"/>
        <end position="2557"/>
    </location>
</feature>
<feature type="compositionally biased region" description="Pro residues" evidence="9">
    <location>
        <begin position="1255"/>
        <end position="1266"/>
    </location>
</feature>
<feature type="chain" id="PRO_5042098620" description="Mucin-2-like" evidence="10">
    <location>
        <begin position="24"/>
        <end position="3557"/>
    </location>
</feature>
<feature type="domain" description="Fibronectin type-III" evidence="13">
    <location>
        <begin position="1576"/>
        <end position="1673"/>
    </location>
</feature>
<dbReference type="InterPro" id="IPR014853">
    <property type="entry name" value="VWF/SSPO/ZAN-like_Cys-rich_dom"/>
</dbReference>
<gene>
    <name evidence="15" type="ORF">JOQ06_002599</name>
</gene>
<evidence type="ECO:0000259" key="13">
    <source>
        <dbReference type="PROSITE" id="PS50853"/>
    </source>
</evidence>
<evidence type="ECO:0000256" key="3">
    <source>
        <dbReference type="ARBA" id="ARBA00022729"/>
    </source>
</evidence>
<feature type="domain" description="VWFD" evidence="14">
    <location>
        <begin position="32"/>
        <end position="202"/>
    </location>
</feature>
<dbReference type="PROSITE" id="PS51233">
    <property type="entry name" value="VWFD"/>
    <property type="match status" value="4"/>
</dbReference>
<dbReference type="Gene3D" id="2.10.25.10">
    <property type="entry name" value="Laminin"/>
    <property type="match status" value="3"/>
</dbReference>
<feature type="compositionally biased region" description="Low complexity" evidence="9">
    <location>
        <begin position="2565"/>
        <end position="2598"/>
    </location>
</feature>
<feature type="domain" description="Fibronectin type-III" evidence="13">
    <location>
        <begin position="2838"/>
        <end position="2931"/>
    </location>
</feature>
<dbReference type="InterPro" id="IPR036084">
    <property type="entry name" value="Ser_inhib-like_sf"/>
</dbReference>
<evidence type="ECO:0008006" key="17">
    <source>
        <dbReference type="Google" id="ProtNLM"/>
    </source>
</evidence>
<dbReference type="Pfam" id="PF01826">
    <property type="entry name" value="TIL"/>
    <property type="match status" value="2"/>
</dbReference>
<feature type="compositionally biased region" description="Low complexity" evidence="9">
    <location>
        <begin position="1821"/>
        <end position="1955"/>
    </location>
</feature>
<dbReference type="Pfam" id="PF00094">
    <property type="entry name" value="VWD"/>
    <property type="match status" value="4"/>
</dbReference>
<dbReference type="SMART" id="SM00215">
    <property type="entry name" value="VWC_out"/>
    <property type="match status" value="2"/>
</dbReference>
<feature type="disulfide bond" evidence="8">
    <location>
        <begin position="3468"/>
        <end position="3517"/>
    </location>
</feature>
<dbReference type="Pfam" id="PF25962">
    <property type="entry name" value="TIL_OTOGL_Mucin"/>
    <property type="match status" value="1"/>
</dbReference>
<evidence type="ECO:0000256" key="9">
    <source>
        <dbReference type="SAM" id="MobiDB-lite"/>
    </source>
</evidence>
<feature type="compositionally biased region" description="Low complexity" evidence="9">
    <location>
        <begin position="2724"/>
        <end position="2836"/>
    </location>
</feature>
<feature type="compositionally biased region" description="Low complexity" evidence="9">
    <location>
        <begin position="2864"/>
        <end position="2896"/>
    </location>
</feature>
<dbReference type="PROSITE" id="PS01208">
    <property type="entry name" value="VWFC_1"/>
    <property type="match status" value="1"/>
</dbReference>
<dbReference type="SMART" id="SM00041">
    <property type="entry name" value="CT"/>
    <property type="match status" value="1"/>
</dbReference>
<dbReference type="SMART" id="SM00214">
    <property type="entry name" value="VWC"/>
    <property type="match status" value="3"/>
</dbReference>
<keyword evidence="4" id="KW-0677">Repeat</keyword>
<keyword evidence="3 10" id="KW-0732">Signal</keyword>
<evidence type="ECO:0000256" key="8">
    <source>
        <dbReference type="PROSITE-ProRule" id="PRU00039"/>
    </source>
</evidence>
<dbReference type="PANTHER" id="PTHR11339:SF371">
    <property type="entry name" value="MUCIN-2"/>
    <property type="match status" value="1"/>
</dbReference>
<evidence type="ECO:0000313" key="16">
    <source>
        <dbReference type="Proteomes" id="UP001219934"/>
    </source>
</evidence>
<feature type="compositionally biased region" description="Low complexity" evidence="9">
    <location>
        <begin position="1496"/>
        <end position="1654"/>
    </location>
</feature>
<feature type="region of interest" description="Disordered" evidence="9">
    <location>
        <begin position="2064"/>
        <end position="3031"/>
    </location>
</feature>
<comment type="caution">
    <text evidence="8">Lacks conserved residue(s) required for the propagation of feature annotation.</text>
</comment>
<accession>A0AAD6B4P8</accession>
<feature type="domain" description="VWFD" evidence="14">
    <location>
        <begin position="2945"/>
        <end position="3133"/>
    </location>
</feature>
<feature type="compositionally biased region" description="Low complexity" evidence="9">
    <location>
        <begin position="2843"/>
        <end position="2856"/>
    </location>
</feature>
<dbReference type="Proteomes" id="UP001219934">
    <property type="component" value="Unassembled WGS sequence"/>
</dbReference>
<dbReference type="PROSITE" id="PS01225">
    <property type="entry name" value="CTCK_2"/>
    <property type="match status" value="1"/>
</dbReference>
<feature type="compositionally biased region" description="Low complexity" evidence="9">
    <location>
        <begin position="2943"/>
        <end position="3025"/>
    </location>
</feature>
<feature type="domain" description="Fibronectin type-III" evidence="13">
    <location>
        <begin position="1263"/>
        <end position="1356"/>
    </location>
</feature>
<dbReference type="InterPro" id="IPR006207">
    <property type="entry name" value="Cys_knot_C"/>
</dbReference>
<feature type="disulfide bond" evidence="8">
    <location>
        <begin position="3483"/>
        <end position="3535"/>
    </location>
</feature>
<dbReference type="EMBL" id="JAPTMU010000009">
    <property type="protein sequence ID" value="KAJ4937972.1"/>
    <property type="molecule type" value="Genomic_DNA"/>
</dbReference>
<feature type="compositionally biased region" description="Low complexity" evidence="9">
    <location>
        <begin position="2645"/>
        <end position="2697"/>
    </location>
</feature>
<dbReference type="GO" id="GO:0005576">
    <property type="term" value="C:extracellular region"/>
    <property type="evidence" value="ECO:0007669"/>
    <property type="project" value="UniProtKB-SubCell"/>
</dbReference>
<dbReference type="SMART" id="SM00832">
    <property type="entry name" value="C8"/>
    <property type="match status" value="3"/>
</dbReference>
<dbReference type="InterPro" id="IPR058753">
    <property type="entry name" value="TIL_OTOGL_Mucin"/>
</dbReference>
<evidence type="ECO:0000313" key="15">
    <source>
        <dbReference type="EMBL" id="KAJ4937972.1"/>
    </source>
</evidence>
<sequence>MRGRSVWLCFLALSVASVINVQARLVRNHVSSICSTWGREHFKTFDGDVFQFPGTCEYNLASDCHESYQEFSVHMRRTVKDGNPTVSHVVVTINDLLFYLSKDMVTVNDIPVKLPHFNAGVQVEKNAGNIKLQSKVGITVMWNGDDAVMVELDTDYANRTCGLCGDFNGVPVHDEFIHNGRKISPIEFGNKQKVHRPNEVCEDPDEEEDESREAVLDSCKEFQITCAQMLRSEPWSSCTTLIDPEPYILTCVQDMCGCSNSPNDFCVCSTLSEFSRQCSHAGGTPPNWRTPQLCAKQCPFNMVYEESGSPCMDTCTLLDTSSLCEDHKIDGCFCPPGTVFDDISMRGCIAQSECQCKHNKIYNSGEVYRQDREECTCVEGKWACKSLQTPATCAVEEGSHVTTFDGKTYTFHGDCYYTLAKVESKDKASPKFTILVQLVPCANQEFDTCLKGLKIVLNNDRNNVLMFTSDGTVKQNMQTVILPYHSGDINIFHASSFHIMLQTSFGLQIQIQHVPVMQVYVSLDQSYRAKTRGLCGNFNMVLSDDMKTPQGIVEGTAPTFSNSWKANYMCADREERLEDPCSLSVENEWYAKHWCALLLSPDSSFAQCRSVVNPELYYKRCTYASCNCEKSEDCLCAVFSSYARACASKGVFLEDWREKVCDKYSRNCPASQIFSYQHQRCQLTCRSLGSMQQSCISDFLPVDGCSCPDGLYLNENGICIPKAKCPCYHNEVYIKSGKSISINDEHCVCNNGMLHCHSWRARSSTCPSPKQFFNCSAAGSGDLGLHCAPTCLNLDSDDCDSTECESGCRCPAGLLDDGKDSCVQRNQCTCKHDGHIYAPGSEIPEQCNTCTCKSGSWVCSEKKCPQTCTIYGSGHYNTFDQQTYGFNGDCAYVAVKNKCGNKTVQDSFGVITENEPCGTTGTTCSKTVRIYLGRMEIKLSKGKYEELNLGQGAEIQYRIQRVGLFVVIESAIGLSVMWDGKTTVHIILEPMHSGEVCGLCGDFDGDGQNDFTTQGNLVVSNPVEFANSWKVSSNCPDVDTNADPCGAKPNRHHWAKMMCSIITGNTFKHCHNKVAPLPYYENCVKDSCACDSGGDCECFCSAVAAYAQACNEASVCVAWRTPEICPVFCDYYNNPGECKWHYNPCHKPCYKTCLNPEENCSKPLPNLEGCYPVCPEDTPIFDEYTGLCVEECRGCYYNNTRYEEEEVIFNATDNMGMCYYAICRNATVIFENETCISTTVPTTTIATTTPVTTPTEPPVSTTPPTEPTTTTVAPTTTTESTTPPTEPTTTTVAPTTTTESTTPPTEPTTTTVSPTTTTISTTPPTEPTTTTTVAPTTTTESTTPSTEPTTTTVAPTTTTASTTPPTEPTTTTNETPATTTTYITPPNESTTPCIKTCEWSEWYDVHNPLEDKSDWETYENITNSGIQMCETPTEIDCRATNKPDMDFNDFVTETGQQVSCDLGVGLICRKEDQIRPPRKCFNYKIRVCCEVDTCEPTTTTETPSTTTESTTPPTEPTTTTTTTTATPTTTTASTTPPIEPTTTTQTPTTTTASTTPPTEPTTTTATPTTTTESTTPPIEPTTTTQTPTTTTASTTPPTEPTTTTATPTTTTESTTPSTKPTTTTETPTTTTELTTTPTKPTTTTETTTKTTESTTPPPEPTTTPATPTTTTESTTPPTEPTTTTAKPTTASTTPTIEPTTTTQTPTTTTASTTPPTEPTTTTATPTTTTESTTPPIEPTSTVKTPTTTTASTTLPSEPTTTPATPTKTTESTTLSTKPTTTTQTPTTTTELTTTSTKPTTRTTTETPTKTTESTTPPPEPTTTTATPTTTTASTTPPTKPTTTTEAPTTKSTTTPTEPTTTTATPITGSTNPPIEPTTTTETPTTNTASTTPPTEPTTTTATPTTTTESTTPPIEPTSTVETPTTTTASTTPPTEPTTTTNETPATTTTYITPPNESTTPCIKTCEWSEWYDVHNPLEDKSDWETYENITNSGIQMCETPTEIDCRATNKPDMDFNDFVTETGQQVSCDLGVGLICRKEDQIRPPRKCFNYKIRVCCEVDTCEPTTTTETPSTTTESTTPPTEPTTTTTTATPTTTTASTTPPIEPTTTTQTPTTTTASTTPSTEPTTTTATPTTTTESTTPPIEPTTTTQTPTTTTASTTPPTEPTTTTATPTTTTESTTPSTKPTTTTETPTTTTELTTTPTKPTTTTETPTKTTESTTPPPEPTTTPATPTTTTESTTPPTEPTTTTAKPTTASTTPTIEPTTTTQTPTTTTASTTPPAEPTTTTATPTTTTESTTPPIEPTSTVKTPTTTTASTTLPSEPTTTPATPTKTTESTTLSTKPTTTTQTPTTTTELTTTSTKPTTRTTTETPTKTTESTTPPPEPTTTTATPTTTTASTTPPTKPTTTTEAPTTESTTTPTEPTTTTATPTTGSTNPPIEPTSTVETPTTTTASTTLPTEPTTITETPTTITTTELTTPTTKPTTTTSETPTTTTESTTPPPEPTTTTQTPTTESTTPPTEPTTTTETPTTTTELTTPPTKPTTTTATPTTTTASTTPPPEPTTTPETPTTTTESTTPTPEPTTTTTETPTKTTESTTPPPEPTTTTATPTTTTASTTAPPEPTTTPETPTTTTESTTPPPEPTTTTRTPTTTTESTTPPTEPTATTETPTTTTELTTPPTKPTTTETPTTTTASTTPPPEPTTTPETPTTTTSSTTPPPEPTTTTATPTTTTASTTPPTKPTTTTETPTTESTTPPTEHTTTTATPTTITASTTPPTKPTTTTETPTTTTESTTPPTEPTTTTATPTTTTELTTPPTKPTTTTIETPTKTTASTTPPPKPTTTTATPTTTTASTTPPPEPTTTPTTPTKTTGSTTPPTEPTTTTATPTTTTASTTPPPEPTTTTETPTTTTASTTPPTEPTTTTATPTTTTASTTPPPEPTTTTETPTTTTELTTPPTKPTTTTTETPATTTASTTPPTAETPTPTTPTNPTTTTTGTSTTTTASTTPPSEPTTKAETPTTTTILETGPAAHKNGIRLKLPYAQQGVKILDTGINLVLEIPRLKVVITFGITGFSVTLPYSDFGSNTQGHCGTCNNNQADDCKLPGGQLVEDCAVMADFWPAKHIEQPDCPIPSVPPTNKPGPPPIVTPCKPDSICHLLKSSSNEPRMNYTTEGCFCPVGMKLFNKESGICVDKCGCLDPEGNPREFNERFEYKCQSCICDESTKTVSCKPKECPTAPVTSCMGPGFVLVNTTNPSDPCCSAFVCECHSNTCPPTNMNCPVGYIPVVSVPEGKCCPERICEPKRVCVHKNSEYQPGSLVPVSPCQDCLCTNEVEKDSKLFKITCELQKCKTDCVMGYEYLETDSDECCGKCVQTHCVVSLNETKQLLKPGDTWSPPENKCQHYTCVEVGDTLTTFNSHIVCPPFQQSNCLPGTVQTSADGCCKICLEREKGCKTVSTKTFVMHKGCQSYNEVEIPYCEGTCNTFTKYSKAAAAMQHSCSCCRETRSSNRTIDLHCLNGDVVPYTYIHVKECGCGHTDCTSAAALPARRRRSSTLV</sequence>
<dbReference type="FunFam" id="2.10.25.10:FF:000674">
    <property type="entry name" value="Mucin-2"/>
    <property type="match status" value="1"/>
</dbReference>
<dbReference type="InterPro" id="IPR001007">
    <property type="entry name" value="VWF_dom"/>
</dbReference>
<evidence type="ECO:0000256" key="5">
    <source>
        <dbReference type="ARBA" id="ARBA00023008"/>
    </source>
</evidence>
<dbReference type="PROSITE" id="PS01185">
    <property type="entry name" value="CTCK_1"/>
    <property type="match status" value="1"/>
</dbReference>
<feature type="compositionally biased region" description="Low complexity" evidence="9">
    <location>
        <begin position="1662"/>
        <end position="1814"/>
    </location>
</feature>
<feature type="domain" description="Fibronectin type-III" evidence="13">
    <location>
        <begin position="2539"/>
        <end position="2633"/>
    </location>
</feature>
<feature type="domain" description="VWFC" evidence="12">
    <location>
        <begin position="3306"/>
        <end position="3374"/>
    </location>
</feature>
<reference evidence="15" key="1">
    <citation type="submission" date="2022-11" db="EMBL/GenBank/DDBJ databases">
        <title>Chromosome-level genome of Pogonophryne albipinna.</title>
        <authorList>
            <person name="Jo E."/>
        </authorList>
    </citation>
    <scope>NUCLEOTIDE SEQUENCE</scope>
    <source>
        <strain evidence="15">SGF0006</strain>
        <tissue evidence="15">Muscle</tissue>
    </source>
</reference>
<feature type="signal peptide" evidence="10">
    <location>
        <begin position="1"/>
        <end position="23"/>
    </location>
</feature>
<evidence type="ECO:0000256" key="10">
    <source>
        <dbReference type="SAM" id="SignalP"/>
    </source>
</evidence>
<protein>
    <recommendedName>
        <fullName evidence="17">Mucin-2-like</fullName>
    </recommendedName>
</protein>
<dbReference type="PROSITE" id="PS50853">
    <property type="entry name" value="FN3"/>
    <property type="match status" value="5"/>
</dbReference>
<evidence type="ECO:0000256" key="2">
    <source>
        <dbReference type="ARBA" id="ARBA00022525"/>
    </source>
</evidence>
<keyword evidence="16" id="KW-1185">Reference proteome</keyword>
<dbReference type="InterPro" id="IPR025155">
    <property type="entry name" value="WxxW_domain"/>
</dbReference>
<dbReference type="InterPro" id="IPR050780">
    <property type="entry name" value="Mucin_vWF_Thrombospondin_sf"/>
</dbReference>
<comment type="caution">
    <text evidence="15">The sequence shown here is derived from an EMBL/GenBank/DDBJ whole genome shotgun (WGS) entry which is preliminary data.</text>
</comment>
<feature type="disulfide bond" evidence="8">
    <location>
        <begin position="3479"/>
        <end position="3533"/>
    </location>
</feature>
<dbReference type="PROSITE" id="PS50184">
    <property type="entry name" value="VWFC_2"/>
    <property type="match status" value="2"/>
</dbReference>
<evidence type="ECO:0000256" key="6">
    <source>
        <dbReference type="ARBA" id="ARBA00023157"/>
    </source>
</evidence>
<organism evidence="15 16">
    <name type="scientific">Pogonophryne albipinna</name>
    <dbReference type="NCBI Taxonomy" id="1090488"/>
    <lineage>
        <taxon>Eukaryota</taxon>
        <taxon>Metazoa</taxon>
        <taxon>Chordata</taxon>
        <taxon>Craniata</taxon>
        <taxon>Vertebrata</taxon>
        <taxon>Euteleostomi</taxon>
        <taxon>Actinopterygii</taxon>
        <taxon>Neopterygii</taxon>
        <taxon>Teleostei</taxon>
        <taxon>Neoteleostei</taxon>
        <taxon>Acanthomorphata</taxon>
        <taxon>Eupercaria</taxon>
        <taxon>Perciformes</taxon>
        <taxon>Notothenioidei</taxon>
        <taxon>Pogonophryne</taxon>
    </lineage>
</organism>
<feature type="region of interest" description="Disordered" evidence="9">
    <location>
        <begin position="1496"/>
        <end position="1955"/>
    </location>
</feature>
<name>A0AAD6B4P8_9TELE</name>
<feature type="compositionally biased region" description="Low complexity" evidence="9">
    <location>
        <begin position="2228"/>
        <end position="2380"/>
    </location>
</feature>
<dbReference type="InterPro" id="IPR002919">
    <property type="entry name" value="TIL_dom"/>
</dbReference>
<feature type="compositionally biased region" description="Low complexity" evidence="9">
    <location>
        <begin position="2605"/>
        <end position="2638"/>
    </location>
</feature>
<dbReference type="InterPro" id="IPR003961">
    <property type="entry name" value="FN3_dom"/>
</dbReference>
<feature type="compositionally biased region" description="Low complexity" evidence="9">
    <location>
        <begin position="2903"/>
        <end position="2936"/>
    </location>
</feature>
<dbReference type="FunFam" id="2.10.25.10:FF:000153">
    <property type="entry name" value="MUC5B isoform 1"/>
    <property type="match status" value="1"/>
</dbReference>
<evidence type="ECO:0000256" key="1">
    <source>
        <dbReference type="ARBA" id="ARBA00004613"/>
    </source>
</evidence>
<evidence type="ECO:0000259" key="12">
    <source>
        <dbReference type="PROSITE" id="PS50184"/>
    </source>
</evidence>
<feature type="compositionally biased region" description="Low complexity" evidence="9">
    <location>
        <begin position="1267"/>
        <end position="1387"/>
    </location>
</feature>
<feature type="compositionally biased region" description="Low complexity" evidence="9">
    <location>
        <begin position="2705"/>
        <end position="2717"/>
    </location>
</feature>
<keyword evidence="6 8" id="KW-1015">Disulfide bond</keyword>
<keyword evidence="2" id="KW-0964">Secreted</keyword>
<dbReference type="Pfam" id="PF13330">
    <property type="entry name" value="Mucin2_WxxW"/>
    <property type="match status" value="2"/>
</dbReference>
<keyword evidence="7" id="KW-0325">Glycoprotein</keyword>
<comment type="subcellular location">
    <subcellularLocation>
        <location evidence="1">Secreted</location>
    </subcellularLocation>
</comment>
<feature type="compositionally biased region" description="Low complexity" evidence="9">
    <location>
        <begin position="2387"/>
        <end position="2499"/>
    </location>
</feature>
<dbReference type="PANTHER" id="PTHR11339">
    <property type="entry name" value="EXTRACELLULAR MATRIX GLYCOPROTEIN RELATED"/>
    <property type="match status" value="1"/>
</dbReference>
<dbReference type="SMART" id="SM00216">
    <property type="entry name" value="VWD"/>
    <property type="match status" value="3"/>
</dbReference>
<feature type="domain" description="VWFD" evidence="14">
    <location>
        <begin position="391"/>
        <end position="571"/>
    </location>
</feature>
<proteinExistence type="predicted"/>
<dbReference type="InterPro" id="IPR001846">
    <property type="entry name" value="VWF_type-D"/>
</dbReference>
<evidence type="ECO:0000256" key="4">
    <source>
        <dbReference type="ARBA" id="ARBA00022737"/>
    </source>
</evidence>
<feature type="region of interest" description="Disordered" evidence="9">
    <location>
        <begin position="1247"/>
        <end position="1387"/>
    </location>
</feature>
<feature type="domain" description="Fibronectin type-III" evidence="13">
    <location>
        <begin position="2080"/>
        <end position="2175"/>
    </location>
</feature>
<evidence type="ECO:0000259" key="14">
    <source>
        <dbReference type="PROSITE" id="PS51233"/>
    </source>
</evidence>